<dbReference type="RefSeq" id="WP_144685614.1">
    <property type="nucleotide sequence ID" value="NZ_VLLC01000021.1"/>
</dbReference>
<evidence type="ECO:0000313" key="3">
    <source>
        <dbReference type="EMBL" id="TWI68541.1"/>
    </source>
</evidence>
<evidence type="ECO:0000313" key="4">
    <source>
        <dbReference type="Proteomes" id="UP000318307"/>
    </source>
</evidence>
<name>A0A562RHK3_9BACT</name>
<dbReference type="AlphaFoldDB" id="A0A562RHK3"/>
<evidence type="ECO:0000256" key="2">
    <source>
        <dbReference type="SAM" id="Phobius"/>
    </source>
</evidence>
<protein>
    <submittedName>
        <fullName evidence="3">Uncharacterized protein</fullName>
    </submittedName>
</protein>
<reference evidence="3 4" key="1">
    <citation type="submission" date="2019-07" db="EMBL/GenBank/DDBJ databases">
        <title>Genome sequencing of 100 strains of the haloalkaliphilic chemolithoautotrophic sulfur-oxidizing bacterium Thioalkalivibrio.</title>
        <authorList>
            <person name="Muyzer G."/>
        </authorList>
    </citation>
    <scope>NUCLEOTIDE SEQUENCE [LARGE SCALE GENOMIC DNA]</scope>
    <source>
        <strain evidence="3 4">ASO4-4</strain>
    </source>
</reference>
<sequence length="148" mass="16714">MTDTETNTKDTAPEEGKGYSEKNDVGFVEPEMLKGLPPEARKVLEIGMSMHRLGPAPHPLVDKINETHITRILELAEKDDERSFRDAAENRKYTLIYVLVFAVLFIFATVFLVGSDKELYREVIKLFAVFLGGLGSGFGIRSYMDRNK</sequence>
<dbReference type="EMBL" id="VLLC01000021">
    <property type="protein sequence ID" value="TWI68541.1"/>
    <property type="molecule type" value="Genomic_DNA"/>
</dbReference>
<keyword evidence="4" id="KW-1185">Reference proteome</keyword>
<keyword evidence="2" id="KW-0812">Transmembrane</keyword>
<dbReference type="Proteomes" id="UP000318307">
    <property type="component" value="Unassembled WGS sequence"/>
</dbReference>
<evidence type="ECO:0000256" key="1">
    <source>
        <dbReference type="SAM" id="MobiDB-lite"/>
    </source>
</evidence>
<keyword evidence="2" id="KW-1133">Transmembrane helix</keyword>
<gene>
    <name evidence="3" type="ORF">LZ24_02514</name>
</gene>
<feature type="transmembrane region" description="Helical" evidence="2">
    <location>
        <begin position="95"/>
        <end position="114"/>
    </location>
</feature>
<comment type="caution">
    <text evidence="3">The sequence shown here is derived from an EMBL/GenBank/DDBJ whole genome shotgun (WGS) entry which is preliminary data.</text>
</comment>
<proteinExistence type="predicted"/>
<feature type="transmembrane region" description="Helical" evidence="2">
    <location>
        <begin position="126"/>
        <end position="144"/>
    </location>
</feature>
<organism evidence="3 4">
    <name type="scientific">Desulfobotulus alkaliphilus</name>
    <dbReference type="NCBI Taxonomy" id="622671"/>
    <lineage>
        <taxon>Bacteria</taxon>
        <taxon>Pseudomonadati</taxon>
        <taxon>Thermodesulfobacteriota</taxon>
        <taxon>Desulfobacteria</taxon>
        <taxon>Desulfobacterales</taxon>
        <taxon>Desulfobacteraceae</taxon>
        <taxon>Desulfobotulus</taxon>
    </lineage>
</organism>
<feature type="region of interest" description="Disordered" evidence="1">
    <location>
        <begin position="1"/>
        <end position="22"/>
    </location>
</feature>
<dbReference type="OrthoDB" id="9255628at2"/>
<keyword evidence="2" id="KW-0472">Membrane</keyword>
<accession>A0A562RHK3</accession>